<dbReference type="GO" id="GO:0051707">
    <property type="term" value="P:response to other organism"/>
    <property type="evidence" value="ECO:0007669"/>
    <property type="project" value="UniProtKB-ARBA"/>
</dbReference>
<dbReference type="OrthoDB" id="735886at2759"/>
<evidence type="ECO:0000313" key="4">
    <source>
        <dbReference type="Proteomes" id="UP000639772"/>
    </source>
</evidence>
<comment type="caution">
    <text evidence="3">The sequence shown here is derived from an EMBL/GenBank/DDBJ whole genome shotgun (WGS) entry which is preliminary data.</text>
</comment>
<evidence type="ECO:0000259" key="2">
    <source>
        <dbReference type="PROSITE" id="PS50927"/>
    </source>
</evidence>
<dbReference type="EMBL" id="JADCNM010000010">
    <property type="protein sequence ID" value="KAG0465205.1"/>
    <property type="molecule type" value="Genomic_DNA"/>
</dbReference>
<dbReference type="Proteomes" id="UP000639772">
    <property type="component" value="Chromosome 10"/>
</dbReference>
<dbReference type="SUPFAM" id="SSF51110">
    <property type="entry name" value="alpha-D-mannose-specific plant lectins"/>
    <property type="match status" value="2"/>
</dbReference>
<reference evidence="3 4" key="1">
    <citation type="journal article" date="2020" name="Nat. Food">
        <title>A phased Vanilla planifolia genome enables genetic improvement of flavour and production.</title>
        <authorList>
            <person name="Hasing T."/>
            <person name="Tang H."/>
            <person name="Brym M."/>
            <person name="Khazi F."/>
            <person name="Huang T."/>
            <person name="Chambers A.H."/>
        </authorList>
    </citation>
    <scope>NUCLEOTIDE SEQUENCE [LARGE SCALE GENOMIC DNA]</scope>
    <source>
        <tissue evidence="3">Leaf</tissue>
    </source>
</reference>
<evidence type="ECO:0000256" key="1">
    <source>
        <dbReference type="SAM" id="SignalP"/>
    </source>
</evidence>
<dbReference type="AlphaFoldDB" id="A0A835ULM1"/>
<feature type="domain" description="Bulb-type lectin" evidence="2">
    <location>
        <begin position="30"/>
        <end position="136"/>
    </location>
</feature>
<name>A0A835ULM1_VANPL</name>
<evidence type="ECO:0000313" key="3">
    <source>
        <dbReference type="EMBL" id="KAG0465205.1"/>
    </source>
</evidence>
<proteinExistence type="predicted"/>
<dbReference type="Gene3D" id="2.90.10.10">
    <property type="entry name" value="Bulb-type lectin domain"/>
    <property type="match status" value="2"/>
</dbReference>
<feature type="domain" description="Bulb-type lectin" evidence="2">
    <location>
        <begin position="153"/>
        <end position="263"/>
    </location>
</feature>
<feature type="chain" id="PRO_5032916248" description="Bulb-type lectin domain-containing protein" evidence="1">
    <location>
        <begin position="28"/>
        <end position="263"/>
    </location>
</feature>
<keyword evidence="1" id="KW-0732">Signal</keyword>
<accession>A0A835ULM1</accession>
<gene>
    <name evidence="3" type="ORF">HPP92_019369</name>
</gene>
<dbReference type="InterPro" id="IPR036426">
    <property type="entry name" value="Bulb-type_lectin_dom_sf"/>
</dbReference>
<sequence length="263" mass="28219">MVETSSLLLSSLLLLLLVLLQSSPSAANEGNVLLTGDILSTDSQLSNSKAVFVIQNDCNLVLYNGGKGFQANTHGAGVNCSLTLNELGQLVIKSGDGTVVWATPEGPLGRYAAVLLPDGEVGIFGPRVWTTPEVWINNSVVDAVKFSSAPSDHNLLLSSQVINDGGKLTTRDYTFALGMDCDVTLTKATGNSVRWRSMTSGRGDHCYVRLNFHGQLSVINDLNMVLWRSNRPLSGGIYVLVLQIDGVAAIYGPLRWSTAYFDV</sequence>
<organism evidence="3 4">
    <name type="scientific">Vanilla planifolia</name>
    <name type="common">Vanilla</name>
    <dbReference type="NCBI Taxonomy" id="51239"/>
    <lineage>
        <taxon>Eukaryota</taxon>
        <taxon>Viridiplantae</taxon>
        <taxon>Streptophyta</taxon>
        <taxon>Embryophyta</taxon>
        <taxon>Tracheophyta</taxon>
        <taxon>Spermatophyta</taxon>
        <taxon>Magnoliopsida</taxon>
        <taxon>Liliopsida</taxon>
        <taxon>Asparagales</taxon>
        <taxon>Orchidaceae</taxon>
        <taxon>Vanilloideae</taxon>
        <taxon>Vanilleae</taxon>
        <taxon>Vanilla</taxon>
    </lineage>
</organism>
<dbReference type="SMART" id="SM00108">
    <property type="entry name" value="B_lectin"/>
    <property type="match status" value="2"/>
</dbReference>
<dbReference type="PROSITE" id="PS50927">
    <property type="entry name" value="BULB_LECTIN"/>
    <property type="match status" value="2"/>
</dbReference>
<protein>
    <recommendedName>
        <fullName evidence="2">Bulb-type lectin domain-containing protein</fullName>
    </recommendedName>
</protein>
<dbReference type="InterPro" id="IPR001480">
    <property type="entry name" value="Bulb-type_lectin_dom"/>
</dbReference>
<feature type="signal peptide" evidence="1">
    <location>
        <begin position="1"/>
        <end position="27"/>
    </location>
</feature>